<dbReference type="EMBL" id="KZ678375">
    <property type="protein sequence ID" value="PSS03496.1"/>
    <property type="molecule type" value="Genomic_DNA"/>
</dbReference>
<keyword evidence="2" id="KW-1185">Reference proteome</keyword>
<evidence type="ECO:0000313" key="2">
    <source>
        <dbReference type="Proteomes" id="UP000241462"/>
    </source>
</evidence>
<dbReference type="AlphaFoldDB" id="A0A2T3AM94"/>
<gene>
    <name evidence="1" type="ORF">BD289DRAFT_195900</name>
</gene>
<organism evidence="1 2">
    <name type="scientific">Coniella lustricola</name>
    <dbReference type="NCBI Taxonomy" id="2025994"/>
    <lineage>
        <taxon>Eukaryota</taxon>
        <taxon>Fungi</taxon>
        <taxon>Dikarya</taxon>
        <taxon>Ascomycota</taxon>
        <taxon>Pezizomycotina</taxon>
        <taxon>Sordariomycetes</taxon>
        <taxon>Sordariomycetidae</taxon>
        <taxon>Diaporthales</taxon>
        <taxon>Schizoparmaceae</taxon>
        <taxon>Coniella</taxon>
    </lineage>
</organism>
<evidence type="ECO:0000313" key="1">
    <source>
        <dbReference type="EMBL" id="PSS03496.1"/>
    </source>
</evidence>
<dbReference type="InParanoid" id="A0A2T3AM94"/>
<reference evidence="1 2" key="1">
    <citation type="journal article" date="2018" name="Mycol. Prog.">
        <title>Coniella lustricola, a new species from submerged detritus.</title>
        <authorList>
            <person name="Raudabaugh D.B."/>
            <person name="Iturriaga T."/>
            <person name="Carver A."/>
            <person name="Mondo S."/>
            <person name="Pangilinan J."/>
            <person name="Lipzen A."/>
            <person name="He G."/>
            <person name="Amirebrahimi M."/>
            <person name="Grigoriev I.V."/>
            <person name="Miller A.N."/>
        </authorList>
    </citation>
    <scope>NUCLEOTIDE SEQUENCE [LARGE SCALE GENOMIC DNA]</scope>
    <source>
        <strain evidence="1 2">B22-T-1</strain>
    </source>
</reference>
<dbReference type="Proteomes" id="UP000241462">
    <property type="component" value="Unassembled WGS sequence"/>
</dbReference>
<proteinExistence type="predicted"/>
<name>A0A2T3AM94_9PEZI</name>
<accession>A0A2T3AM94</accession>
<protein>
    <submittedName>
        <fullName evidence="1">Uncharacterized protein</fullName>
    </submittedName>
</protein>
<sequence>MGSGLGNPRVHALAEQREYPTSIADFPRTPLSNRCDLEMSLRKQALLISSQERTALESVQEKHGKSLCQAAKLSGGWPCNNDGQWSRAATRCKFLALPGLLACLARNCKIKEEKGDGERYALCWVLITALLGPPASEKKPLAMSARLLRRGAHRQPPLAHRPLFESPPVQALPYCICSASLQRFRCVAETLRHGLGPAVNSTDRTVPWAARVQSIAPSLAGRRMQKKAAPSTNMSPYLDMSLWGYPPDTRPLLQRTAACTKMELPGPDVCVVSGRWYLCT</sequence>